<dbReference type="InterPro" id="IPR050130">
    <property type="entry name" value="ClpA_ClpB"/>
</dbReference>
<dbReference type="PANTHER" id="PTHR11638:SF18">
    <property type="entry name" value="HEAT SHOCK PROTEIN 104"/>
    <property type="match status" value="1"/>
</dbReference>
<organism evidence="5 6">
    <name type="scientific">Bacillus cereus</name>
    <dbReference type="NCBI Taxonomy" id="1396"/>
    <lineage>
        <taxon>Bacteria</taxon>
        <taxon>Bacillati</taxon>
        <taxon>Bacillota</taxon>
        <taxon>Bacilli</taxon>
        <taxon>Bacillales</taxon>
        <taxon>Bacillaceae</taxon>
        <taxon>Bacillus</taxon>
        <taxon>Bacillus cereus group</taxon>
    </lineage>
</organism>
<dbReference type="Pfam" id="PF00004">
    <property type="entry name" value="AAA"/>
    <property type="match status" value="1"/>
</dbReference>
<keyword evidence="5" id="KW-0378">Hydrolase</keyword>
<accession>A0A161R6X9</accession>
<comment type="caution">
    <text evidence="5">The sequence shown here is derived from an EMBL/GenBank/DDBJ whole genome shotgun (WGS) entry which is preliminary data.</text>
</comment>
<dbReference type="RefSeq" id="WP_063259678.1">
    <property type="nucleotide sequence ID" value="NZ_LJKE01000015.1"/>
</dbReference>
<dbReference type="SMART" id="SM00382">
    <property type="entry name" value="AAA"/>
    <property type="match status" value="1"/>
</dbReference>
<dbReference type="Proteomes" id="UP000076482">
    <property type="component" value="Unassembled WGS sequence"/>
</dbReference>
<proteinExistence type="predicted"/>
<dbReference type="SUPFAM" id="SSF52540">
    <property type="entry name" value="P-loop containing nucleoside triphosphate hydrolases"/>
    <property type="match status" value="2"/>
</dbReference>
<keyword evidence="5" id="KW-0645">Protease</keyword>
<dbReference type="GO" id="GO:0008233">
    <property type="term" value="F:peptidase activity"/>
    <property type="evidence" value="ECO:0007669"/>
    <property type="project" value="UniProtKB-KW"/>
</dbReference>
<evidence type="ECO:0000313" key="6">
    <source>
        <dbReference type="Proteomes" id="UP000076482"/>
    </source>
</evidence>
<keyword evidence="2" id="KW-0547">Nucleotide-binding</keyword>
<dbReference type="AlphaFoldDB" id="A0A161R6X9"/>
<evidence type="ECO:0000256" key="3">
    <source>
        <dbReference type="ARBA" id="ARBA00022840"/>
    </source>
</evidence>
<dbReference type="GO" id="GO:0005737">
    <property type="term" value="C:cytoplasm"/>
    <property type="evidence" value="ECO:0007669"/>
    <property type="project" value="TreeGrafter"/>
</dbReference>
<dbReference type="InterPro" id="IPR003959">
    <property type="entry name" value="ATPase_AAA_core"/>
</dbReference>
<feature type="domain" description="AAA+ ATPase" evidence="4">
    <location>
        <begin position="125"/>
        <end position="262"/>
    </location>
</feature>
<dbReference type="InterPro" id="IPR027417">
    <property type="entry name" value="P-loop_NTPase"/>
</dbReference>
<dbReference type="GO" id="GO:0016887">
    <property type="term" value="F:ATP hydrolysis activity"/>
    <property type="evidence" value="ECO:0007669"/>
    <property type="project" value="InterPro"/>
</dbReference>
<dbReference type="GO" id="GO:0006508">
    <property type="term" value="P:proteolysis"/>
    <property type="evidence" value="ECO:0007669"/>
    <property type="project" value="UniProtKB-KW"/>
</dbReference>
<dbReference type="GO" id="GO:0005524">
    <property type="term" value="F:ATP binding"/>
    <property type="evidence" value="ECO:0007669"/>
    <property type="project" value="UniProtKB-KW"/>
</dbReference>
<dbReference type="InterPro" id="IPR041546">
    <property type="entry name" value="ClpA/ClpB_AAA_lid"/>
</dbReference>
<dbReference type="Gene3D" id="1.10.8.60">
    <property type="match status" value="1"/>
</dbReference>
<dbReference type="Pfam" id="PF17871">
    <property type="entry name" value="AAA_lid_9"/>
    <property type="match status" value="1"/>
</dbReference>
<name>A0A161R6X9_BACCE</name>
<dbReference type="EMBL" id="LJKE01000015">
    <property type="protein sequence ID" value="KZD71991.1"/>
    <property type="molecule type" value="Genomic_DNA"/>
</dbReference>
<evidence type="ECO:0000313" key="5">
    <source>
        <dbReference type="EMBL" id="KZD71991.1"/>
    </source>
</evidence>
<evidence type="ECO:0000256" key="1">
    <source>
        <dbReference type="ARBA" id="ARBA00022737"/>
    </source>
</evidence>
<dbReference type="PANTHER" id="PTHR11638">
    <property type="entry name" value="ATP-DEPENDENT CLP PROTEASE"/>
    <property type="match status" value="1"/>
</dbReference>
<dbReference type="Gene3D" id="3.40.50.300">
    <property type="entry name" value="P-loop containing nucleotide triphosphate hydrolases"/>
    <property type="match status" value="2"/>
</dbReference>
<evidence type="ECO:0000259" key="4">
    <source>
        <dbReference type="SMART" id="SM00382"/>
    </source>
</evidence>
<keyword evidence="3 5" id="KW-0067">ATP-binding</keyword>
<dbReference type="CDD" id="cd00009">
    <property type="entry name" value="AAA"/>
    <property type="match status" value="1"/>
</dbReference>
<dbReference type="Pfam" id="PF07724">
    <property type="entry name" value="AAA_2"/>
    <property type="match status" value="1"/>
</dbReference>
<evidence type="ECO:0000256" key="2">
    <source>
        <dbReference type="ARBA" id="ARBA00022741"/>
    </source>
</evidence>
<gene>
    <name evidence="5" type="ORF">B4088_0452</name>
</gene>
<dbReference type="InterPro" id="IPR003593">
    <property type="entry name" value="AAA+_ATPase"/>
</dbReference>
<keyword evidence="1" id="KW-0677">Repeat</keyword>
<dbReference type="PATRIC" id="fig|1396.535.peg.4203"/>
<reference evidence="5 6" key="1">
    <citation type="submission" date="2015-09" db="EMBL/GenBank/DDBJ databases">
        <title>Bacillus cereus food isolates.</title>
        <authorList>
            <person name="Boekhorst J."/>
        </authorList>
    </citation>
    <scope>NUCLEOTIDE SEQUENCE [LARGE SCALE GENOMIC DNA]</scope>
    <source>
        <strain evidence="5 6">B4088</strain>
    </source>
</reference>
<sequence length="639" mass="72971">MICSFCEKEVAVWHLKYEQGLQNKRLDICGSCYEIYSDTIKMLFPFFIMEHGGAGKLTKTFKKGNEGWTEVLEKRSNPNKKSVKKVKTSEKDALLRFATKMNGNAFVFGRKQEIDDVLYTLKRKMKNTPLLIGHPGVGKTAVVEGVVAQIEENGWNKKGKQVEVWILHLEELLKGSGVRGKLEENLSELLNSVKLRSNVVLFVDEFHMLLANNGMLANYLKPALARGELQLIGATTYKEYKDVMRDPAFERRMNVIDVKEPDENQTIEIVEDVVGLYEEYHGVKFKHESIKSSVWLAARYMPQRYFPDKALDLIDMAGARFPNQLISTKHIERIVEDVFNGVNRVGWKKKVDAMKKSIKETGLLSEEEIEKLCNALYVKGMIPSMRNPLLRILCNNNSEAALVVSEIISNTMYGASKVLEVNLMEYNDQTNITKLIGAPPGYIGHQNGGLITDAMLTEPSQVLLFTNWEYAHTEIQNWIRHILESGKTRDNEGRWLYFHNTIVIVTQDSSETVIGFDCAGDTTEQVDLDGYDVTINLLDSSASWFEKWCKELESRWKRYGVEVVLDDSLMVWVNDEKTEVLKRVFNNGFERVMVDGYIQNTDKKVCELRIEQGKPICKWINKEVTIWVGNTGQQGVSEL</sequence>
<dbReference type="GO" id="GO:0034605">
    <property type="term" value="P:cellular response to heat"/>
    <property type="evidence" value="ECO:0007669"/>
    <property type="project" value="TreeGrafter"/>
</dbReference>
<protein>
    <submittedName>
        <fullName evidence="5">ATP-dependent Clp protease ATP-binding subunit ClpA</fullName>
    </submittedName>
</protein>